<keyword evidence="3" id="KW-0274">FAD</keyword>
<reference evidence="7" key="1">
    <citation type="submission" date="2020-05" db="EMBL/GenBank/DDBJ databases">
        <authorList>
            <person name="Chiriac C."/>
            <person name="Salcher M."/>
            <person name="Ghai R."/>
            <person name="Kavagutti S V."/>
        </authorList>
    </citation>
    <scope>NUCLEOTIDE SEQUENCE</scope>
</reference>
<dbReference type="Gene3D" id="3.30.9.10">
    <property type="entry name" value="D-Amino Acid Oxidase, subunit A, domain 2"/>
    <property type="match status" value="1"/>
</dbReference>
<evidence type="ECO:0000256" key="3">
    <source>
        <dbReference type="ARBA" id="ARBA00022827"/>
    </source>
</evidence>
<gene>
    <name evidence="8" type="ORF">UFOPK3037_01033</name>
    <name evidence="9" type="ORF">UFOPK3278_01067</name>
    <name evidence="6" type="ORF">UFOPK3406_01495</name>
    <name evidence="7" type="ORF">UFOPK3925_01604</name>
    <name evidence="10" type="ORF">UFOPK4097_01484</name>
</gene>
<dbReference type="EMBL" id="CAFBPK010000034">
    <property type="protein sequence ID" value="CAB5029311.1"/>
    <property type="molecule type" value="Genomic_DNA"/>
</dbReference>
<proteinExistence type="predicted"/>
<dbReference type="EMBL" id="CAESAI010000076">
    <property type="protein sequence ID" value="CAB4345366.1"/>
    <property type="molecule type" value="Genomic_DNA"/>
</dbReference>
<evidence type="ECO:0000313" key="10">
    <source>
        <dbReference type="EMBL" id="CAB5029311.1"/>
    </source>
</evidence>
<dbReference type="GO" id="GO:0008115">
    <property type="term" value="F:sarcosine oxidase activity"/>
    <property type="evidence" value="ECO:0007669"/>
    <property type="project" value="TreeGrafter"/>
</dbReference>
<evidence type="ECO:0000313" key="6">
    <source>
        <dbReference type="EMBL" id="CAB4345366.1"/>
    </source>
</evidence>
<accession>A0A6J5ZS27</accession>
<sequence>MNAPKQSEYDHIVVGGGAMGAATAWQLAKRGRSVLLIEQFTQNHDSGSSHGGTRIFRLGHEQQTYTSLGIAALDLWRELEAESNETLVELIGHVDHGPAEIVAEIESNLKNQGLACERMSPNAANERWPGITFDANVVYSPDGGRAHAQRTVDTLWRRIVELGGEIWDNTEVAAVQIEGEYAIVETVDQTLRTKSVVVAAGAWLPRLVGHHVSLRPLHAVRAQPSHFAPRPGFDDIDMWPTFIHRGLSAQPEVENSWYGLWTPGEGVKVGSHLVHDELDLDNRSFAINRKFESALQNYVAQWYPGLDADKVTSTTCIYTNEPNEHFILDRKGPLTVCSPCSGHGFKYVPAIGKITADLAMGGTQSVKEWQF</sequence>
<evidence type="ECO:0000259" key="5">
    <source>
        <dbReference type="Pfam" id="PF01266"/>
    </source>
</evidence>
<dbReference type="PANTHER" id="PTHR10961:SF7">
    <property type="entry name" value="FAD DEPENDENT OXIDOREDUCTASE DOMAIN-CONTAINING PROTEIN"/>
    <property type="match status" value="1"/>
</dbReference>
<dbReference type="Gene3D" id="3.50.50.60">
    <property type="entry name" value="FAD/NAD(P)-binding domain"/>
    <property type="match status" value="1"/>
</dbReference>
<dbReference type="InterPro" id="IPR045170">
    <property type="entry name" value="MTOX"/>
</dbReference>
<keyword evidence="2" id="KW-0285">Flavoprotein</keyword>
<dbReference type="EMBL" id="CAFBIX010000049">
    <property type="protein sequence ID" value="CAB4849596.1"/>
    <property type="molecule type" value="Genomic_DNA"/>
</dbReference>
<feature type="domain" description="FAD dependent oxidoreductase" evidence="5">
    <location>
        <begin position="10"/>
        <end position="358"/>
    </location>
</feature>
<dbReference type="PANTHER" id="PTHR10961">
    <property type="entry name" value="PEROXISOMAL SARCOSINE OXIDASE"/>
    <property type="match status" value="1"/>
</dbReference>
<name>A0A6J5ZS27_9ZZZZ</name>
<dbReference type="SUPFAM" id="SSF54373">
    <property type="entry name" value="FAD-linked reductases, C-terminal domain"/>
    <property type="match status" value="1"/>
</dbReference>
<evidence type="ECO:0000256" key="2">
    <source>
        <dbReference type="ARBA" id="ARBA00022630"/>
    </source>
</evidence>
<dbReference type="InterPro" id="IPR006076">
    <property type="entry name" value="FAD-dep_OxRdtase"/>
</dbReference>
<evidence type="ECO:0000256" key="1">
    <source>
        <dbReference type="ARBA" id="ARBA00001974"/>
    </source>
</evidence>
<evidence type="ECO:0000256" key="4">
    <source>
        <dbReference type="ARBA" id="ARBA00023002"/>
    </source>
</evidence>
<dbReference type="AlphaFoldDB" id="A0A6J5ZS27"/>
<dbReference type="SUPFAM" id="SSF51905">
    <property type="entry name" value="FAD/NAD(P)-binding domain"/>
    <property type="match status" value="1"/>
</dbReference>
<dbReference type="EMBL" id="CAESAD010000020">
    <property type="protein sequence ID" value="CAB4345524.1"/>
    <property type="molecule type" value="Genomic_DNA"/>
</dbReference>
<dbReference type="InterPro" id="IPR036188">
    <property type="entry name" value="FAD/NAD-bd_sf"/>
</dbReference>
<dbReference type="Pfam" id="PF01266">
    <property type="entry name" value="DAO"/>
    <property type="match status" value="1"/>
</dbReference>
<evidence type="ECO:0000313" key="9">
    <source>
        <dbReference type="EMBL" id="CAB4849596.1"/>
    </source>
</evidence>
<organism evidence="7">
    <name type="scientific">freshwater metagenome</name>
    <dbReference type="NCBI Taxonomy" id="449393"/>
    <lineage>
        <taxon>unclassified sequences</taxon>
        <taxon>metagenomes</taxon>
        <taxon>ecological metagenomes</taxon>
    </lineage>
</organism>
<evidence type="ECO:0000313" key="7">
    <source>
        <dbReference type="EMBL" id="CAB4345524.1"/>
    </source>
</evidence>
<protein>
    <submittedName>
        <fullName evidence="7">Unannotated protein</fullName>
    </submittedName>
</protein>
<dbReference type="GO" id="GO:0050660">
    <property type="term" value="F:flavin adenine dinucleotide binding"/>
    <property type="evidence" value="ECO:0007669"/>
    <property type="project" value="InterPro"/>
</dbReference>
<evidence type="ECO:0000313" key="8">
    <source>
        <dbReference type="EMBL" id="CAB4807184.1"/>
    </source>
</evidence>
<comment type="cofactor">
    <cofactor evidence="1">
        <name>FAD</name>
        <dbReference type="ChEBI" id="CHEBI:57692"/>
    </cofactor>
</comment>
<keyword evidence="4" id="KW-0560">Oxidoreductase</keyword>
<dbReference type="EMBL" id="CAFAAO010000012">
    <property type="protein sequence ID" value="CAB4807184.1"/>
    <property type="molecule type" value="Genomic_DNA"/>
</dbReference>